<comment type="caution">
    <text evidence="2">The sequence shown here is derived from an EMBL/GenBank/DDBJ whole genome shotgun (WGS) entry which is preliminary data.</text>
</comment>
<keyword evidence="1" id="KW-0472">Membrane</keyword>
<gene>
    <name evidence="2" type="ORF">BN4901_4272</name>
</gene>
<sequence length="38" mass="4113">MPDGANAYPANEQAAYESPMCVAPSGVFLSSLFFIFLR</sequence>
<keyword evidence="1" id="KW-1133">Transmembrane helix</keyword>
<evidence type="ECO:0000256" key="1">
    <source>
        <dbReference type="SAM" id="Phobius"/>
    </source>
</evidence>
<protein>
    <submittedName>
        <fullName evidence="2">Uncharacterized protein</fullName>
    </submittedName>
</protein>
<accession>A0ABY0JUM9</accession>
<organism evidence="2 3">
    <name type="scientific">Citrobacter europaeus</name>
    <dbReference type="NCBI Taxonomy" id="1914243"/>
    <lineage>
        <taxon>Bacteria</taxon>
        <taxon>Pseudomonadati</taxon>
        <taxon>Pseudomonadota</taxon>
        <taxon>Gammaproteobacteria</taxon>
        <taxon>Enterobacterales</taxon>
        <taxon>Enterobacteriaceae</taxon>
        <taxon>Citrobacter</taxon>
    </lineage>
</organism>
<evidence type="ECO:0000313" key="2">
    <source>
        <dbReference type="EMBL" id="SBW27862.1"/>
    </source>
</evidence>
<name>A0ABY0JUM9_9ENTR</name>
<proteinExistence type="predicted"/>
<keyword evidence="1" id="KW-0812">Transmembrane</keyword>
<dbReference type="Proteomes" id="UP000195338">
    <property type="component" value="Unassembled WGS sequence"/>
</dbReference>
<keyword evidence="3" id="KW-1185">Reference proteome</keyword>
<feature type="transmembrane region" description="Helical" evidence="1">
    <location>
        <begin position="16"/>
        <end position="37"/>
    </location>
</feature>
<dbReference type="EMBL" id="FLUX01000044">
    <property type="protein sequence ID" value="SBW27862.1"/>
    <property type="molecule type" value="Genomic_DNA"/>
</dbReference>
<reference evidence="2 3" key="1">
    <citation type="submission" date="2016-04" db="EMBL/GenBank/DDBJ databases">
        <authorList>
            <person name="Mornico D."/>
        </authorList>
    </citation>
    <scope>NUCLEOTIDE SEQUENCE [LARGE SCALE GENOMIC DNA]</scope>
    <source>
        <strain evidence="2 3">A121</strain>
    </source>
</reference>
<evidence type="ECO:0000313" key="3">
    <source>
        <dbReference type="Proteomes" id="UP000195338"/>
    </source>
</evidence>